<evidence type="ECO:0000313" key="1">
    <source>
        <dbReference type="EMBL" id="OGN07590.1"/>
    </source>
</evidence>
<reference evidence="1 2" key="1">
    <citation type="journal article" date="2016" name="Nat. Commun.">
        <title>Thousands of microbial genomes shed light on interconnected biogeochemical processes in an aquifer system.</title>
        <authorList>
            <person name="Anantharaman K."/>
            <person name="Brown C.T."/>
            <person name="Hug L.A."/>
            <person name="Sharon I."/>
            <person name="Castelle C.J."/>
            <person name="Probst A.J."/>
            <person name="Thomas B.C."/>
            <person name="Singh A."/>
            <person name="Wilkins M.J."/>
            <person name="Karaoz U."/>
            <person name="Brodie E.L."/>
            <person name="Williams K.H."/>
            <person name="Hubbard S.S."/>
            <person name="Banfield J.F."/>
        </authorList>
    </citation>
    <scope>NUCLEOTIDE SEQUENCE [LARGE SCALE GENOMIC DNA]</scope>
</reference>
<proteinExistence type="predicted"/>
<organism evidence="1 2">
    <name type="scientific">Candidatus Yanofskybacteria bacterium RIFCSPHIGHO2_02_FULL_38_22b</name>
    <dbReference type="NCBI Taxonomy" id="1802673"/>
    <lineage>
        <taxon>Bacteria</taxon>
        <taxon>Candidatus Yanofskyibacteriota</taxon>
    </lineage>
</organism>
<sequence>MVKFIFFRTGSLVSLYPKDQYAIGFSYDYTHQEPSEGQNKEYMDPVMDILKRKFGNDLVGWDIASPVWIIK</sequence>
<name>A0A1F8F4Q7_9BACT</name>
<dbReference type="EMBL" id="MGJN01000004">
    <property type="protein sequence ID" value="OGN07590.1"/>
    <property type="molecule type" value="Genomic_DNA"/>
</dbReference>
<comment type="caution">
    <text evidence="1">The sequence shown here is derived from an EMBL/GenBank/DDBJ whole genome shotgun (WGS) entry which is preliminary data.</text>
</comment>
<dbReference type="AlphaFoldDB" id="A0A1F8F4Q7"/>
<protein>
    <submittedName>
        <fullName evidence="1">Uncharacterized protein</fullName>
    </submittedName>
</protein>
<dbReference type="Proteomes" id="UP000176834">
    <property type="component" value="Unassembled WGS sequence"/>
</dbReference>
<evidence type="ECO:0000313" key="2">
    <source>
        <dbReference type="Proteomes" id="UP000176834"/>
    </source>
</evidence>
<gene>
    <name evidence="1" type="ORF">A3B86_00655</name>
</gene>
<accession>A0A1F8F4Q7</accession>